<gene>
    <name evidence="9" type="ORF">GCM10022255_020010</name>
</gene>
<feature type="domain" description="Protein kinase" evidence="8">
    <location>
        <begin position="23"/>
        <end position="276"/>
    </location>
</feature>
<dbReference type="PROSITE" id="PS00108">
    <property type="entry name" value="PROTEIN_KINASE_ST"/>
    <property type="match status" value="1"/>
</dbReference>
<keyword evidence="7" id="KW-0812">Transmembrane</keyword>
<dbReference type="InterPro" id="IPR008271">
    <property type="entry name" value="Ser/Thr_kinase_AS"/>
</dbReference>
<dbReference type="PANTHER" id="PTHR43671">
    <property type="entry name" value="SERINE/THREONINE-PROTEIN KINASE NEK"/>
    <property type="match status" value="1"/>
</dbReference>
<keyword evidence="2" id="KW-0808">Transferase</keyword>
<evidence type="ECO:0000256" key="1">
    <source>
        <dbReference type="ARBA" id="ARBA00012513"/>
    </source>
</evidence>
<comment type="caution">
    <text evidence="9">The sequence shown here is derived from an EMBL/GenBank/DDBJ whole genome shotgun (WGS) entry which is preliminary data.</text>
</comment>
<dbReference type="InterPro" id="IPR050660">
    <property type="entry name" value="NEK_Ser/Thr_kinase"/>
</dbReference>
<dbReference type="Proteomes" id="UP001500620">
    <property type="component" value="Unassembled WGS sequence"/>
</dbReference>
<dbReference type="SMART" id="SM00220">
    <property type="entry name" value="S_TKc"/>
    <property type="match status" value="1"/>
</dbReference>
<evidence type="ECO:0000259" key="8">
    <source>
        <dbReference type="PROSITE" id="PS50011"/>
    </source>
</evidence>
<dbReference type="InterPro" id="IPR000719">
    <property type="entry name" value="Prot_kinase_dom"/>
</dbReference>
<keyword evidence="3" id="KW-0547">Nucleotide-binding</keyword>
<dbReference type="InterPro" id="IPR011009">
    <property type="entry name" value="Kinase-like_dom_sf"/>
</dbReference>
<sequence length="631" mass="64719">MSDPCRTVLAVTASTPLPTVPGLTGFSVLARGGYATVYRAEQESVGRDVAVKVENRTLETERDRRRFLREARAAGRMSSHPHVVDLFDAGVTGDGHPYLIMELCDGSYAERMRNAPLTPAEAREVGFKIADALSDAHALGVLHRDVKPANILFSRFGEPALADFGLAILAEWRDVSITLDVLTPAYAPPETFRHAPPAPAADVYALCATLYALMRGRPPRWREDQMPSLLSLVDMFNDHIPDLPGCPDDLMAILRAGMSNDESARPTALQLRDALMALRMAPAPQVIVPPLGSPPIEPVYTSPPLPPPLPPPPADRLLDSPFLGGFPRDPEQTVPHEAGPEEPPTDPLARPSSGSSASGSSGSGSSGPGRVGLGSSGSGSSGPGRVGLGSSGSGSSGPGRVGLGSSGSGSSGPGSSGSGPSGFGSSGSGAGGSSLFAAADGGRGSFAAAGSDASAGPVAPPADPFVNPVKPSPFGRRGVWMAVIAGLVVVAASVSIAIAYGFGGDNPSPEPSAPPRAACGGPVDKRALCSDTPECFDANRAPADCSGRHTWEAFAYGELAKGSKVSDKKDPMVNAVCSIPTLLSVNIGAAAWRIDVLLPTLDEQKAGPTTFRCLAGKGDNALTGEQLHGSR</sequence>
<keyword evidence="7" id="KW-0472">Membrane</keyword>
<evidence type="ECO:0000313" key="9">
    <source>
        <dbReference type="EMBL" id="GAA4246796.1"/>
    </source>
</evidence>
<evidence type="ECO:0000256" key="4">
    <source>
        <dbReference type="ARBA" id="ARBA00022777"/>
    </source>
</evidence>
<name>A0ABP8D3R8_9ACTN</name>
<feature type="region of interest" description="Disordered" evidence="6">
    <location>
        <begin position="299"/>
        <end position="429"/>
    </location>
</feature>
<keyword evidence="4" id="KW-0418">Kinase</keyword>
<evidence type="ECO:0000256" key="6">
    <source>
        <dbReference type="SAM" id="MobiDB-lite"/>
    </source>
</evidence>
<evidence type="ECO:0000256" key="3">
    <source>
        <dbReference type="ARBA" id="ARBA00022741"/>
    </source>
</evidence>
<feature type="compositionally biased region" description="Low complexity" evidence="6">
    <location>
        <begin position="351"/>
        <end position="360"/>
    </location>
</feature>
<evidence type="ECO:0000256" key="7">
    <source>
        <dbReference type="SAM" id="Phobius"/>
    </source>
</evidence>
<dbReference type="Pfam" id="PF00069">
    <property type="entry name" value="Pkinase"/>
    <property type="match status" value="1"/>
</dbReference>
<keyword evidence="5" id="KW-0067">ATP-binding</keyword>
<feature type="compositionally biased region" description="Pro residues" evidence="6">
    <location>
        <begin position="299"/>
        <end position="314"/>
    </location>
</feature>
<accession>A0ABP8D3R8</accession>
<keyword evidence="7" id="KW-1133">Transmembrane helix</keyword>
<feature type="compositionally biased region" description="Gly residues" evidence="6">
    <location>
        <begin position="361"/>
        <end position="429"/>
    </location>
</feature>
<keyword evidence="10" id="KW-1185">Reference proteome</keyword>
<evidence type="ECO:0000256" key="2">
    <source>
        <dbReference type="ARBA" id="ARBA00022679"/>
    </source>
</evidence>
<evidence type="ECO:0000313" key="10">
    <source>
        <dbReference type="Proteomes" id="UP001500620"/>
    </source>
</evidence>
<evidence type="ECO:0000256" key="5">
    <source>
        <dbReference type="ARBA" id="ARBA00022840"/>
    </source>
</evidence>
<dbReference type="EC" id="2.7.11.1" evidence="1"/>
<dbReference type="CDD" id="cd14014">
    <property type="entry name" value="STKc_PknB_like"/>
    <property type="match status" value="1"/>
</dbReference>
<dbReference type="EMBL" id="BAABAT010000004">
    <property type="protein sequence ID" value="GAA4246796.1"/>
    <property type="molecule type" value="Genomic_DNA"/>
</dbReference>
<feature type="transmembrane region" description="Helical" evidence="7">
    <location>
        <begin position="479"/>
        <end position="502"/>
    </location>
</feature>
<dbReference type="SUPFAM" id="SSF56112">
    <property type="entry name" value="Protein kinase-like (PK-like)"/>
    <property type="match status" value="1"/>
</dbReference>
<protein>
    <recommendedName>
        <fullName evidence="1">non-specific serine/threonine protein kinase</fullName>
        <ecNumber evidence="1">2.7.11.1</ecNumber>
    </recommendedName>
</protein>
<dbReference type="Gene3D" id="3.30.200.20">
    <property type="entry name" value="Phosphorylase Kinase, domain 1"/>
    <property type="match status" value="1"/>
</dbReference>
<proteinExistence type="predicted"/>
<dbReference type="Gene3D" id="1.10.510.10">
    <property type="entry name" value="Transferase(Phosphotransferase) domain 1"/>
    <property type="match status" value="1"/>
</dbReference>
<dbReference type="PANTHER" id="PTHR43671:SF13">
    <property type="entry name" value="SERINE_THREONINE-PROTEIN KINASE NEK2"/>
    <property type="match status" value="1"/>
</dbReference>
<reference evidence="10" key="1">
    <citation type="journal article" date="2019" name="Int. J. Syst. Evol. Microbiol.">
        <title>The Global Catalogue of Microorganisms (GCM) 10K type strain sequencing project: providing services to taxonomists for standard genome sequencing and annotation.</title>
        <authorList>
            <consortium name="The Broad Institute Genomics Platform"/>
            <consortium name="The Broad Institute Genome Sequencing Center for Infectious Disease"/>
            <person name="Wu L."/>
            <person name="Ma J."/>
        </authorList>
    </citation>
    <scope>NUCLEOTIDE SEQUENCE [LARGE SCALE GENOMIC DNA]</scope>
    <source>
        <strain evidence="10">JCM 17441</strain>
    </source>
</reference>
<organism evidence="9 10">
    <name type="scientific">Dactylosporangium darangshiense</name>
    <dbReference type="NCBI Taxonomy" id="579108"/>
    <lineage>
        <taxon>Bacteria</taxon>
        <taxon>Bacillati</taxon>
        <taxon>Actinomycetota</taxon>
        <taxon>Actinomycetes</taxon>
        <taxon>Micromonosporales</taxon>
        <taxon>Micromonosporaceae</taxon>
        <taxon>Dactylosporangium</taxon>
    </lineage>
</organism>
<dbReference type="PROSITE" id="PS50011">
    <property type="entry name" value="PROTEIN_KINASE_DOM"/>
    <property type="match status" value="1"/>
</dbReference>